<dbReference type="EMBL" id="JAADJZ010000017">
    <property type="protein sequence ID" value="KAF2869071.1"/>
    <property type="molecule type" value="Genomic_DNA"/>
</dbReference>
<feature type="region of interest" description="Disordered" evidence="1">
    <location>
        <begin position="1"/>
        <end position="29"/>
    </location>
</feature>
<organism evidence="2 3">
    <name type="scientific">Massariosphaeria phaeospora</name>
    <dbReference type="NCBI Taxonomy" id="100035"/>
    <lineage>
        <taxon>Eukaryota</taxon>
        <taxon>Fungi</taxon>
        <taxon>Dikarya</taxon>
        <taxon>Ascomycota</taxon>
        <taxon>Pezizomycotina</taxon>
        <taxon>Dothideomycetes</taxon>
        <taxon>Pleosporomycetidae</taxon>
        <taxon>Pleosporales</taxon>
        <taxon>Pleosporales incertae sedis</taxon>
        <taxon>Massariosphaeria</taxon>
    </lineage>
</organism>
<evidence type="ECO:0000313" key="2">
    <source>
        <dbReference type="EMBL" id="KAF2869071.1"/>
    </source>
</evidence>
<name>A0A7C8I632_9PLEO</name>
<evidence type="ECO:0000313" key="3">
    <source>
        <dbReference type="Proteomes" id="UP000481861"/>
    </source>
</evidence>
<evidence type="ECO:0000256" key="1">
    <source>
        <dbReference type="SAM" id="MobiDB-lite"/>
    </source>
</evidence>
<feature type="compositionally biased region" description="Basic and acidic residues" evidence="1">
    <location>
        <begin position="298"/>
        <end position="318"/>
    </location>
</feature>
<comment type="caution">
    <text evidence="2">The sequence shown here is derived from an EMBL/GenBank/DDBJ whole genome shotgun (WGS) entry which is preliminary data.</text>
</comment>
<feature type="region of interest" description="Disordered" evidence="1">
    <location>
        <begin position="460"/>
        <end position="529"/>
    </location>
</feature>
<feature type="compositionally biased region" description="Polar residues" evidence="1">
    <location>
        <begin position="518"/>
        <end position="529"/>
    </location>
</feature>
<dbReference type="AlphaFoldDB" id="A0A7C8I632"/>
<dbReference type="Proteomes" id="UP000481861">
    <property type="component" value="Unassembled WGS sequence"/>
</dbReference>
<feature type="compositionally biased region" description="Basic and acidic residues" evidence="1">
    <location>
        <begin position="8"/>
        <end position="21"/>
    </location>
</feature>
<accession>A0A7C8I632</accession>
<feature type="compositionally biased region" description="Polar residues" evidence="1">
    <location>
        <begin position="284"/>
        <end position="293"/>
    </location>
</feature>
<gene>
    <name evidence="2" type="ORF">BDV95DRAFT_596740</name>
</gene>
<proteinExistence type="predicted"/>
<sequence length="529" mass="57478">MTMQGLRLAERCEEADPDRLTESSSCQGSSWVCGNERPETWSGSRSGGSQQGRCQPAALARTIASNGAGGCTGGRPGRGGFYGRRAEDGLSGGEPMQYTVRPLTPRSAALRKAPPRRLPRCTPAPAPAPATHLPLHPPLFARRPSPVAPRRLIPLHATDMMDSPTPATSPLASADPASISPTTVTAAPAVDDAATTAADVDPLVAHTAQRLAEVLNDFKRQLDARDSTWASTHGTIELALQSGHAQTYTLSIVPDEDGNEYPVTVQAKRNKGKEVVNGDAHPPTSMQLSSTAYRPTRRGSDADLEKDLVSRKKRKVEEGGDPTNKRQRTNDDDMMGLLTKDGLEELLITLREDIQEDTAECVNHVQRLLRRLKQEWHEQSKWDCEQASTHQARAPMRASIAGTAETAAGGAFPSPSTERDDQTVSLPDLVSKQTRLLSSQIRWVEDCRRVSVEIHDKREENWRSSSASFHERNRQDLGNSSSSIGSSFDISSRSGTCWPYGSATESRNSSRFRPGDSCQASATRTEQAI</sequence>
<reference evidence="2 3" key="1">
    <citation type="submission" date="2020-01" db="EMBL/GenBank/DDBJ databases">
        <authorList>
            <consortium name="DOE Joint Genome Institute"/>
            <person name="Haridas S."/>
            <person name="Albert R."/>
            <person name="Binder M."/>
            <person name="Bloem J."/>
            <person name="Labutti K."/>
            <person name="Salamov A."/>
            <person name="Andreopoulos B."/>
            <person name="Baker S.E."/>
            <person name="Barry K."/>
            <person name="Bills G."/>
            <person name="Bluhm B.H."/>
            <person name="Cannon C."/>
            <person name="Castanera R."/>
            <person name="Culley D.E."/>
            <person name="Daum C."/>
            <person name="Ezra D."/>
            <person name="Gonzalez J.B."/>
            <person name="Henrissat B."/>
            <person name="Kuo A."/>
            <person name="Liang C."/>
            <person name="Lipzen A."/>
            <person name="Lutzoni F."/>
            <person name="Magnuson J."/>
            <person name="Mondo S."/>
            <person name="Nolan M."/>
            <person name="Ohm R."/>
            <person name="Pangilinan J."/>
            <person name="Park H.-J.H."/>
            <person name="Ramirez L."/>
            <person name="Alfaro M."/>
            <person name="Sun H."/>
            <person name="Tritt A."/>
            <person name="Yoshinaga Y."/>
            <person name="Zwiers L.-H.L."/>
            <person name="Turgeon B.G."/>
            <person name="Goodwin S.B."/>
            <person name="Spatafora J.W."/>
            <person name="Crous P.W."/>
            <person name="Grigoriev I.V."/>
        </authorList>
    </citation>
    <scope>NUCLEOTIDE SEQUENCE [LARGE SCALE GENOMIC DNA]</scope>
    <source>
        <strain evidence="2 3">CBS 611.86</strain>
    </source>
</reference>
<feature type="region of interest" description="Disordered" evidence="1">
    <location>
        <begin position="269"/>
        <end position="335"/>
    </location>
</feature>
<dbReference type="OrthoDB" id="3645916at2759"/>
<feature type="compositionally biased region" description="Low complexity" evidence="1">
    <location>
        <begin position="480"/>
        <end position="495"/>
    </location>
</feature>
<keyword evidence="3" id="KW-1185">Reference proteome</keyword>
<protein>
    <submittedName>
        <fullName evidence="2">Uncharacterized protein</fullName>
    </submittedName>
</protein>